<proteinExistence type="predicted"/>
<evidence type="ECO:0000313" key="3">
    <source>
        <dbReference type="Proteomes" id="UP000323393"/>
    </source>
</evidence>
<protein>
    <submittedName>
        <fullName evidence="2">DUF2164 family protein</fullName>
    </submittedName>
</protein>
<name>A0A5D4SE35_9BACI</name>
<organism evidence="2 4">
    <name type="scientific">Sutcliffiella horikoshii</name>
    <dbReference type="NCBI Taxonomy" id="79883"/>
    <lineage>
        <taxon>Bacteria</taxon>
        <taxon>Bacillati</taxon>
        <taxon>Bacillota</taxon>
        <taxon>Bacilli</taxon>
        <taxon>Bacillales</taxon>
        <taxon>Bacillaceae</taxon>
        <taxon>Sutcliffiella</taxon>
    </lineage>
</organism>
<accession>A0A5D4SE35</accession>
<sequence>MKLISIPKEMKDQMIGRIQAYFEEERDEEIGELGADLLLDIFMKELGPYYYNQGIADAKALVEERWGSVEEDIEALKRSTGGGRYR</sequence>
<dbReference type="InterPro" id="IPR018680">
    <property type="entry name" value="DUF2164"/>
</dbReference>
<evidence type="ECO:0000313" key="2">
    <source>
        <dbReference type="EMBL" id="TYS73925.1"/>
    </source>
</evidence>
<dbReference type="EMBL" id="VTEU01000001">
    <property type="protein sequence ID" value="TYS61725.1"/>
    <property type="molecule type" value="Genomic_DNA"/>
</dbReference>
<dbReference type="EMBL" id="VTET01000002">
    <property type="protein sequence ID" value="TYS73925.1"/>
    <property type="molecule type" value="Genomic_DNA"/>
</dbReference>
<comment type="caution">
    <text evidence="2">The sequence shown here is derived from an EMBL/GenBank/DDBJ whole genome shotgun (WGS) entry which is preliminary data.</text>
</comment>
<gene>
    <name evidence="1" type="ORF">FZC74_02500</name>
    <name evidence="2" type="ORF">FZC75_04550</name>
</gene>
<dbReference type="Proteomes" id="UP000323393">
    <property type="component" value="Unassembled WGS sequence"/>
</dbReference>
<evidence type="ECO:0000313" key="1">
    <source>
        <dbReference type="EMBL" id="TYS61725.1"/>
    </source>
</evidence>
<evidence type="ECO:0000313" key="4">
    <source>
        <dbReference type="Proteomes" id="UP000324517"/>
    </source>
</evidence>
<dbReference type="AlphaFoldDB" id="A0A5D4SE35"/>
<dbReference type="OrthoDB" id="573733at2"/>
<dbReference type="Proteomes" id="UP000324517">
    <property type="component" value="Unassembled WGS sequence"/>
</dbReference>
<dbReference type="Pfam" id="PF09932">
    <property type="entry name" value="DUF2164"/>
    <property type="match status" value="1"/>
</dbReference>
<reference evidence="3 4" key="1">
    <citation type="submission" date="2019-08" db="EMBL/GenBank/DDBJ databases">
        <title>Bacillus genomes from the desert of Cuatro Cienegas, Coahuila.</title>
        <authorList>
            <person name="Olmedo-Alvarez G."/>
        </authorList>
    </citation>
    <scope>NUCLEOTIDE SEQUENCE [LARGE SCALE GENOMIC DNA]</scope>
    <source>
        <strain evidence="1 3">CH88_3T</strain>
        <strain evidence="2 4">CH98b_3T</strain>
    </source>
</reference>
<dbReference type="RefSeq" id="WP_029326338.1">
    <property type="nucleotide sequence ID" value="NZ_JBNIKO010000005.1"/>
</dbReference>